<dbReference type="PROSITE" id="PS50102">
    <property type="entry name" value="RRM"/>
    <property type="match status" value="1"/>
</dbReference>
<dbReference type="InterPro" id="IPR022755">
    <property type="entry name" value="Znf_C2H2_jaz"/>
</dbReference>
<dbReference type="SMART" id="SM00355">
    <property type="entry name" value="ZnF_C2H2"/>
    <property type="match status" value="4"/>
</dbReference>
<protein>
    <submittedName>
        <fullName evidence="15">Uncharacterized protein</fullName>
    </submittedName>
</protein>
<dbReference type="InterPro" id="IPR035979">
    <property type="entry name" value="RBD_domain_sf"/>
</dbReference>
<dbReference type="SUPFAM" id="SSF57667">
    <property type="entry name" value="beta-beta-alpha zinc fingers"/>
    <property type="match status" value="2"/>
</dbReference>
<dbReference type="Pfam" id="PF12756">
    <property type="entry name" value="zf-C2H2_2"/>
    <property type="match status" value="1"/>
</dbReference>
<dbReference type="GO" id="GO:0030687">
    <property type="term" value="C:preribosome, large subunit precursor"/>
    <property type="evidence" value="ECO:0007669"/>
    <property type="project" value="TreeGrafter"/>
</dbReference>
<keyword evidence="4" id="KW-0479">Metal-binding</keyword>
<evidence type="ECO:0000256" key="4">
    <source>
        <dbReference type="ARBA" id="ARBA00022723"/>
    </source>
</evidence>
<feature type="domain" description="C2H2-type" evidence="14">
    <location>
        <begin position="68"/>
        <end position="97"/>
    </location>
</feature>
<evidence type="ECO:0000313" key="15">
    <source>
        <dbReference type="EMBL" id="CAE0839258.1"/>
    </source>
</evidence>
<dbReference type="PANTHER" id="PTHR13182:SF8">
    <property type="entry name" value="CYTOPLASMIC 60S SUBUNIT BIOGENESIS FACTOR ZNF622"/>
    <property type="match status" value="1"/>
</dbReference>
<dbReference type="GO" id="GO:0003723">
    <property type="term" value="F:RNA binding"/>
    <property type="evidence" value="ECO:0007669"/>
    <property type="project" value="UniProtKB-UniRule"/>
</dbReference>
<dbReference type="InterPro" id="IPR040025">
    <property type="entry name" value="Znf622/Rei1/Reh1"/>
</dbReference>
<keyword evidence="2" id="KW-0963">Cytoplasm</keyword>
<evidence type="ECO:0000256" key="11">
    <source>
        <dbReference type="SAM" id="Coils"/>
    </source>
</evidence>
<dbReference type="GO" id="GO:0008270">
    <property type="term" value="F:zinc ion binding"/>
    <property type="evidence" value="ECO:0007669"/>
    <property type="project" value="UniProtKB-KW"/>
</dbReference>
<keyword evidence="5" id="KW-0677">Repeat</keyword>
<evidence type="ECO:0000256" key="5">
    <source>
        <dbReference type="ARBA" id="ARBA00022737"/>
    </source>
</evidence>
<dbReference type="InterPro" id="IPR001878">
    <property type="entry name" value="Znf_CCHC"/>
</dbReference>
<dbReference type="PROSITE" id="PS50157">
    <property type="entry name" value="ZINC_FINGER_C2H2_2"/>
    <property type="match status" value="1"/>
</dbReference>
<accession>A0A7S4LMN5</accession>
<dbReference type="SMART" id="SM00360">
    <property type="entry name" value="RRM"/>
    <property type="match status" value="1"/>
</dbReference>
<evidence type="ECO:0000256" key="10">
    <source>
        <dbReference type="PROSITE-ProRule" id="PRU00176"/>
    </source>
</evidence>
<dbReference type="Gene3D" id="3.30.160.60">
    <property type="entry name" value="Classic Zinc Finger"/>
    <property type="match status" value="1"/>
</dbReference>
<dbReference type="PANTHER" id="PTHR13182">
    <property type="entry name" value="ZINC FINGER PROTEIN 622"/>
    <property type="match status" value="1"/>
</dbReference>
<evidence type="ECO:0000256" key="2">
    <source>
        <dbReference type="ARBA" id="ARBA00022490"/>
    </source>
</evidence>
<evidence type="ECO:0000256" key="1">
    <source>
        <dbReference type="ARBA" id="ARBA00004496"/>
    </source>
</evidence>
<dbReference type="AlphaFoldDB" id="A0A7S4LMN5"/>
<dbReference type="InterPro" id="IPR013087">
    <property type="entry name" value="Znf_C2H2_type"/>
</dbReference>
<keyword evidence="10" id="KW-0694">RNA-binding</keyword>
<evidence type="ECO:0000256" key="7">
    <source>
        <dbReference type="ARBA" id="ARBA00022833"/>
    </source>
</evidence>
<dbReference type="InterPro" id="IPR041661">
    <property type="entry name" value="ZN622/Rei1/Reh1_Znf-C2H2"/>
</dbReference>
<comment type="subcellular location">
    <subcellularLocation>
        <location evidence="1">Cytoplasm</location>
    </subcellularLocation>
</comment>
<dbReference type="Gene3D" id="3.30.70.330">
    <property type="match status" value="1"/>
</dbReference>
<organism evidence="15">
    <name type="scientific">Eutreptiella gymnastica</name>
    <dbReference type="NCBI Taxonomy" id="73025"/>
    <lineage>
        <taxon>Eukaryota</taxon>
        <taxon>Discoba</taxon>
        <taxon>Euglenozoa</taxon>
        <taxon>Euglenida</taxon>
        <taxon>Spirocuta</taxon>
        <taxon>Euglenophyceae</taxon>
        <taxon>Eutreptiales</taxon>
        <taxon>Eutreptiaceae</taxon>
        <taxon>Eutreptiella</taxon>
    </lineage>
</organism>
<name>A0A7S4LMN5_9EUGL</name>
<dbReference type="InterPro" id="IPR003604">
    <property type="entry name" value="Matrin/U1-like-C_Znf_C2H2"/>
</dbReference>
<keyword evidence="11" id="KW-0175">Coiled coil</keyword>
<dbReference type="Gene3D" id="4.10.60.10">
    <property type="entry name" value="Zinc finger, CCHC-type"/>
    <property type="match status" value="1"/>
</dbReference>
<keyword evidence="7" id="KW-0862">Zinc</keyword>
<keyword evidence="6 9" id="KW-0863">Zinc-finger</keyword>
<dbReference type="InterPro" id="IPR012677">
    <property type="entry name" value="Nucleotide-bd_a/b_plait_sf"/>
</dbReference>
<feature type="coiled-coil region" evidence="11">
    <location>
        <begin position="277"/>
        <end position="304"/>
    </location>
</feature>
<evidence type="ECO:0000259" key="14">
    <source>
        <dbReference type="PROSITE" id="PS50157"/>
    </source>
</evidence>
<dbReference type="SUPFAM" id="SSF57756">
    <property type="entry name" value="Retrovirus zinc finger-like domains"/>
    <property type="match status" value="1"/>
</dbReference>
<comment type="similarity">
    <text evidence="8">Belongs to the REI1 family.</text>
</comment>
<dbReference type="InterPro" id="IPR036236">
    <property type="entry name" value="Znf_C2H2_sf"/>
</dbReference>
<evidence type="ECO:0000256" key="12">
    <source>
        <dbReference type="SAM" id="MobiDB-lite"/>
    </source>
</evidence>
<dbReference type="InterPro" id="IPR036875">
    <property type="entry name" value="Znf_CCHC_sf"/>
</dbReference>
<gene>
    <name evidence="15" type="ORF">EGYM00163_LOCUS50630</name>
</gene>
<evidence type="ECO:0000259" key="13">
    <source>
        <dbReference type="PROSITE" id="PS50102"/>
    </source>
</evidence>
<keyword evidence="3" id="KW-0690">Ribosome biogenesis</keyword>
<dbReference type="PROSITE" id="PS00028">
    <property type="entry name" value="ZINC_FINGER_C2H2_1"/>
    <property type="match status" value="2"/>
</dbReference>
<dbReference type="Pfam" id="PF12171">
    <property type="entry name" value="zf-C2H2_jaz"/>
    <property type="match status" value="1"/>
</dbReference>
<proteinExistence type="inferred from homology"/>
<dbReference type="SMART" id="SM00343">
    <property type="entry name" value="ZnF_C2HC"/>
    <property type="match status" value="2"/>
</dbReference>
<dbReference type="SMART" id="SM00451">
    <property type="entry name" value="ZnF_U1"/>
    <property type="match status" value="1"/>
</dbReference>
<dbReference type="Pfam" id="PF00076">
    <property type="entry name" value="RRM_1"/>
    <property type="match status" value="1"/>
</dbReference>
<evidence type="ECO:0000256" key="8">
    <source>
        <dbReference type="ARBA" id="ARBA00034126"/>
    </source>
</evidence>
<sequence length="609" mass="68894">MAASSVMMYSCGACKEIFKTRDEMKCHFATPFHTFNAQRKTRGFTPVDYPTYKALAPDEDSTGVTPKFYCKICKKTYNSVQTLTAHIKSKQHLLNKQQAIEDGASTVGSTASKFLLGSKTISSKPQKKATSASPDDPRQVKPTAVLYLKHVPKDLTEEELFSIMEPFGMVERVEVATEKPVPQAIVEMESAEVAAQVLEKCVDGVLECRGQRCLIQYSRYKFDKSLLARKKKNKRCPVCGKTDHHVTDCPEHPCVVCGKRDHVKKDCKHREHWEAVDAEIKTVAEELRIRMEELEKAFGELAESGESVEEPTRAETALLAANMSKPKDPQNEETPEGDAPAAQDEQTQNGSQKTEDTETEVDALDELVEDVEKTAEQLEDDAATAEEQRRTFLQACACLFCNKISLSPDANAKHMREEHGFSLPLQDCLVDKPGMLAYLQRKIRAGLCLACSEHTKFFPDVYTLRRHMMDKSHCYINWTDNSQEYAMFYDLPESTAIRPDADHDGRFELPSGRVMVERGGKIFRDYRPGDWLMVTGKETVKERRQLLLAYKNEKGQALAVGTNKAKENLSRGQYKALVRTDIALHNHRKKMWMKLGVDHSRPMFRGFMV</sequence>
<feature type="region of interest" description="Disordered" evidence="12">
    <location>
        <begin position="323"/>
        <end position="360"/>
    </location>
</feature>
<evidence type="ECO:0000256" key="9">
    <source>
        <dbReference type="PROSITE-ProRule" id="PRU00042"/>
    </source>
</evidence>
<evidence type="ECO:0000256" key="6">
    <source>
        <dbReference type="ARBA" id="ARBA00022771"/>
    </source>
</evidence>
<dbReference type="GO" id="GO:0005737">
    <property type="term" value="C:cytoplasm"/>
    <property type="evidence" value="ECO:0007669"/>
    <property type="project" value="UniProtKB-SubCell"/>
</dbReference>
<dbReference type="SUPFAM" id="SSF54928">
    <property type="entry name" value="RNA-binding domain, RBD"/>
    <property type="match status" value="1"/>
</dbReference>
<feature type="domain" description="RRM" evidence="13">
    <location>
        <begin position="144"/>
        <end position="220"/>
    </location>
</feature>
<dbReference type="GO" id="GO:0042273">
    <property type="term" value="P:ribosomal large subunit biogenesis"/>
    <property type="evidence" value="ECO:0007669"/>
    <property type="project" value="TreeGrafter"/>
</dbReference>
<dbReference type="EMBL" id="HBJA01147380">
    <property type="protein sequence ID" value="CAE0839258.1"/>
    <property type="molecule type" value="Transcribed_RNA"/>
</dbReference>
<evidence type="ECO:0000256" key="3">
    <source>
        <dbReference type="ARBA" id="ARBA00022517"/>
    </source>
</evidence>
<reference evidence="15" key="1">
    <citation type="submission" date="2021-01" db="EMBL/GenBank/DDBJ databases">
        <authorList>
            <person name="Corre E."/>
            <person name="Pelletier E."/>
            <person name="Niang G."/>
            <person name="Scheremetjew M."/>
            <person name="Finn R."/>
            <person name="Kale V."/>
            <person name="Holt S."/>
            <person name="Cochrane G."/>
            <person name="Meng A."/>
            <person name="Brown T."/>
            <person name="Cohen L."/>
        </authorList>
    </citation>
    <scope>NUCLEOTIDE SEQUENCE</scope>
    <source>
        <strain evidence="15">CCMP1594</strain>
    </source>
</reference>
<dbReference type="InterPro" id="IPR000504">
    <property type="entry name" value="RRM_dom"/>
</dbReference>